<dbReference type="SUPFAM" id="SSF141259">
    <property type="entry name" value="CarD-like"/>
    <property type="match status" value="1"/>
</dbReference>
<dbReference type="InterPro" id="IPR036101">
    <property type="entry name" value="CarD-like/TRCF_RID_sf"/>
</dbReference>
<dbReference type="SMART" id="SM01058">
    <property type="entry name" value="CarD_TRCF"/>
    <property type="match status" value="1"/>
</dbReference>
<organism evidence="2">
    <name type="scientific">uncultured Desulfobacteraceae bacterium</name>
    <dbReference type="NCBI Taxonomy" id="218296"/>
    <lineage>
        <taxon>Bacteria</taxon>
        <taxon>Pseudomonadati</taxon>
        <taxon>Thermodesulfobacteriota</taxon>
        <taxon>Desulfobacteria</taxon>
        <taxon>Desulfobacterales</taxon>
        <taxon>Desulfobacteraceae</taxon>
        <taxon>environmental samples</taxon>
    </lineage>
</organism>
<dbReference type="EMBL" id="CAACVI010000010">
    <property type="protein sequence ID" value="VEN73464.1"/>
    <property type="molecule type" value="Genomic_DNA"/>
</dbReference>
<dbReference type="InterPro" id="IPR042215">
    <property type="entry name" value="CarD-like_C"/>
</dbReference>
<dbReference type="AlphaFoldDB" id="A0A484HGG7"/>
<name>A0A484HGG7_9BACT</name>
<reference evidence="2" key="1">
    <citation type="submission" date="2019-01" db="EMBL/GenBank/DDBJ databases">
        <authorList>
            <consortium name="Genoscope - CEA"/>
            <person name="William W."/>
        </authorList>
    </citation>
    <scope>NUCLEOTIDE SEQUENCE</scope>
    <source>
        <strain evidence="2">CR-1</strain>
    </source>
</reference>
<accession>A0A484HGG7</accession>
<dbReference type="GO" id="GO:0009303">
    <property type="term" value="P:rRNA transcription"/>
    <property type="evidence" value="ECO:0007669"/>
    <property type="project" value="TreeGrafter"/>
</dbReference>
<dbReference type="Gene3D" id="2.40.10.170">
    <property type="match status" value="1"/>
</dbReference>
<dbReference type="Pfam" id="PF21095">
    <property type="entry name" value="CarD_C"/>
    <property type="match status" value="1"/>
</dbReference>
<sequence length="199" mass="22791">MTDKSTQEEPDAGSKETRTFQVGSLAVYPAHGVGVIEAIESKVVNGERHDFYIMKVLDNGMVIMIPTWNVESVGLRDIIDEKDIPKVYDVIRSRRQSSSETQTWNRRYRDYMDKIRKGSLYDVAEVFRDLSILKLTKDLSFGERKLYDTAQILLVKELSTARNMDEKEILEEIESFFVEEKQADSDAAPGEDAVEKVDK</sequence>
<evidence type="ECO:0000313" key="2">
    <source>
        <dbReference type="EMBL" id="VEN73464.1"/>
    </source>
</evidence>
<dbReference type="Gene3D" id="1.20.58.1290">
    <property type="entry name" value="CarD-like, C-terminal domain"/>
    <property type="match status" value="1"/>
</dbReference>
<dbReference type="InterPro" id="IPR048792">
    <property type="entry name" value="CarD_C"/>
</dbReference>
<gene>
    <name evidence="2" type="ORF">EPICR_180018</name>
</gene>
<dbReference type="PANTHER" id="PTHR38447:SF1">
    <property type="entry name" value="RNA POLYMERASE-BINDING TRANSCRIPTION FACTOR CARD"/>
    <property type="match status" value="1"/>
</dbReference>
<dbReference type="InterPro" id="IPR003711">
    <property type="entry name" value="CarD-like/TRCF_RID"/>
</dbReference>
<evidence type="ECO:0000259" key="1">
    <source>
        <dbReference type="SMART" id="SM01058"/>
    </source>
</evidence>
<proteinExistence type="predicted"/>
<feature type="domain" description="CarD-like/TRCF RNAP-interacting" evidence="1">
    <location>
        <begin position="19"/>
        <end position="131"/>
    </location>
</feature>
<protein>
    <submittedName>
        <fullName evidence="2">CarD family transcriptional regulator</fullName>
    </submittedName>
</protein>
<dbReference type="PANTHER" id="PTHR38447">
    <property type="entry name" value="TRANSCRIPTION FACTOR YDEB-RELATED"/>
    <property type="match status" value="1"/>
</dbReference>
<dbReference type="Pfam" id="PF02559">
    <property type="entry name" value="CarD_TRCF_RID"/>
    <property type="match status" value="1"/>
</dbReference>
<dbReference type="InterPro" id="IPR052531">
    <property type="entry name" value="CarD-like_regulator"/>
</dbReference>